<name>A0A9N7NP16_STRHE</name>
<sequence>MAYIQSSAMQLSFNGITNEELFPNRGVLQEDPISLYLFVLCIERQAHLIQCHVEAGYWRPIRVGGSEVHVPLLVFADDLLLFLEASDDQVQLVNSVLMDFYSMSGLKVSHAKTNVYFSKNTPHSGQQDLARTMGFSNVTNLSKYLGVPVVHSCVTNLTYENILEKADARIASYKANTLSLAGSLVLMQSVISSLSFYTMQTVWLPNGTCVGLKKHCRNFLWGGFTSNRKIHLVSWDKICQPKEYGRLALKSSVK</sequence>
<comment type="caution">
    <text evidence="2">The sequence shown here is derived from an EMBL/GenBank/DDBJ whole genome shotgun (WGS) entry which is preliminary data.</text>
</comment>
<keyword evidence="2" id="KW-0695">RNA-directed DNA polymerase</keyword>
<proteinExistence type="predicted"/>
<dbReference type="Pfam" id="PF00078">
    <property type="entry name" value="RVT_1"/>
    <property type="match status" value="1"/>
</dbReference>
<keyword evidence="2" id="KW-0808">Transferase</keyword>
<dbReference type="EMBL" id="CACSLK010027840">
    <property type="protein sequence ID" value="CAA0833524.1"/>
    <property type="molecule type" value="Genomic_DNA"/>
</dbReference>
<evidence type="ECO:0000313" key="2">
    <source>
        <dbReference type="EMBL" id="CAA0833524.1"/>
    </source>
</evidence>
<dbReference type="AlphaFoldDB" id="A0A9N7NP16"/>
<dbReference type="PANTHER" id="PTHR33116:SF70">
    <property type="entry name" value="NON-LTR RETROELEMENT REVERSE TRANSCRIPTASE-LIKE PROTEIN"/>
    <property type="match status" value="1"/>
</dbReference>
<dbReference type="InterPro" id="IPR000477">
    <property type="entry name" value="RT_dom"/>
</dbReference>
<keyword evidence="3" id="KW-1185">Reference proteome</keyword>
<dbReference type="Proteomes" id="UP001153555">
    <property type="component" value="Unassembled WGS sequence"/>
</dbReference>
<dbReference type="OrthoDB" id="1938625at2759"/>
<dbReference type="PANTHER" id="PTHR33116">
    <property type="entry name" value="REVERSE TRANSCRIPTASE ZINC-BINDING DOMAIN-CONTAINING PROTEIN-RELATED-RELATED"/>
    <property type="match status" value="1"/>
</dbReference>
<gene>
    <name evidence="2" type="ORF">SHERM_28783</name>
</gene>
<organism evidence="2 3">
    <name type="scientific">Striga hermonthica</name>
    <name type="common">Purple witchweed</name>
    <name type="synonym">Buchnera hermonthica</name>
    <dbReference type="NCBI Taxonomy" id="68872"/>
    <lineage>
        <taxon>Eukaryota</taxon>
        <taxon>Viridiplantae</taxon>
        <taxon>Streptophyta</taxon>
        <taxon>Embryophyta</taxon>
        <taxon>Tracheophyta</taxon>
        <taxon>Spermatophyta</taxon>
        <taxon>Magnoliopsida</taxon>
        <taxon>eudicotyledons</taxon>
        <taxon>Gunneridae</taxon>
        <taxon>Pentapetalae</taxon>
        <taxon>asterids</taxon>
        <taxon>lamiids</taxon>
        <taxon>Lamiales</taxon>
        <taxon>Orobanchaceae</taxon>
        <taxon>Buchnereae</taxon>
        <taxon>Striga</taxon>
    </lineage>
</organism>
<reference evidence="2" key="1">
    <citation type="submission" date="2019-12" db="EMBL/GenBank/DDBJ databases">
        <authorList>
            <person name="Scholes J."/>
        </authorList>
    </citation>
    <scope>NUCLEOTIDE SEQUENCE</scope>
</reference>
<feature type="domain" description="Reverse transcriptase" evidence="1">
    <location>
        <begin position="12"/>
        <end position="147"/>
    </location>
</feature>
<accession>A0A9N7NP16</accession>
<evidence type="ECO:0000259" key="1">
    <source>
        <dbReference type="Pfam" id="PF00078"/>
    </source>
</evidence>
<evidence type="ECO:0000313" key="3">
    <source>
        <dbReference type="Proteomes" id="UP001153555"/>
    </source>
</evidence>
<dbReference type="GO" id="GO:0003964">
    <property type="term" value="F:RNA-directed DNA polymerase activity"/>
    <property type="evidence" value="ECO:0007669"/>
    <property type="project" value="UniProtKB-KW"/>
</dbReference>
<protein>
    <submittedName>
        <fullName evidence="2">RNA-directed DNA polymerase (Reverse transcriptase)-related family protein</fullName>
    </submittedName>
</protein>
<keyword evidence="2" id="KW-0548">Nucleotidyltransferase</keyword>